<evidence type="ECO:0000259" key="1">
    <source>
        <dbReference type="Pfam" id="PF16242"/>
    </source>
</evidence>
<evidence type="ECO:0000313" key="3">
    <source>
        <dbReference type="Proteomes" id="UP000757435"/>
    </source>
</evidence>
<protein>
    <submittedName>
        <fullName evidence="2">Pyridoxamine 5'-phosphate oxidase family protein</fullName>
    </submittedName>
</protein>
<dbReference type="InterPro" id="IPR038725">
    <property type="entry name" value="YdaG_split_barrel_FMN-bd"/>
</dbReference>
<proteinExistence type="predicted"/>
<dbReference type="Pfam" id="PF16242">
    <property type="entry name" value="Pyrid_ox_like"/>
    <property type="match status" value="1"/>
</dbReference>
<dbReference type="Proteomes" id="UP000757435">
    <property type="component" value="Unassembled WGS sequence"/>
</dbReference>
<comment type="caution">
    <text evidence="2">The sequence shown here is derived from an EMBL/GenBank/DDBJ whole genome shotgun (WGS) entry which is preliminary data.</text>
</comment>
<dbReference type="SUPFAM" id="SSF50475">
    <property type="entry name" value="FMN-binding split barrel"/>
    <property type="match status" value="1"/>
</dbReference>
<dbReference type="EMBL" id="JAHHHD010000043">
    <property type="protein sequence ID" value="MBW4661707.1"/>
    <property type="molecule type" value="Genomic_DNA"/>
</dbReference>
<dbReference type="Gene3D" id="2.30.110.10">
    <property type="entry name" value="Electron Transport, Fmn-binding Protein, Chain A"/>
    <property type="match status" value="1"/>
</dbReference>
<dbReference type="AlphaFoldDB" id="A0A951QEE2"/>
<sequence>MEPHGDLWFFTYADTAKVTEVDRVEQINVSFSAPDKQRYVSMSGTAGWVAKTLEFIKAATSDKSADSGENEKLNLK</sequence>
<reference evidence="2" key="1">
    <citation type="submission" date="2021-05" db="EMBL/GenBank/DDBJ databases">
        <authorList>
            <person name="Pietrasiak N."/>
            <person name="Ward R."/>
            <person name="Stajich J.E."/>
            <person name="Kurbessoian T."/>
        </authorList>
    </citation>
    <scope>NUCLEOTIDE SEQUENCE</scope>
    <source>
        <strain evidence="2">UHER 2000/2452</strain>
    </source>
</reference>
<evidence type="ECO:0000313" key="2">
    <source>
        <dbReference type="EMBL" id="MBW4661707.1"/>
    </source>
</evidence>
<gene>
    <name evidence="2" type="ORF">KME15_23810</name>
</gene>
<dbReference type="InterPro" id="IPR012349">
    <property type="entry name" value="Split_barrel_FMN-bd"/>
</dbReference>
<feature type="domain" description="General stress protein FMN-binding split barrel" evidence="1">
    <location>
        <begin position="2"/>
        <end position="49"/>
    </location>
</feature>
<accession>A0A951QEE2</accession>
<organism evidence="2 3">
    <name type="scientific">Drouetiella hepatica Uher 2000/2452</name>
    <dbReference type="NCBI Taxonomy" id="904376"/>
    <lineage>
        <taxon>Bacteria</taxon>
        <taxon>Bacillati</taxon>
        <taxon>Cyanobacteriota</taxon>
        <taxon>Cyanophyceae</taxon>
        <taxon>Oculatellales</taxon>
        <taxon>Oculatellaceae</taxon>
        <taxon>Drouetiella</taxon>
    </lineage>
</organism>
<name>A0A951QEE2_9CYAN</name>
<reference evidence="2" key="2">
    <citation type="journal article" date="2022" name="Microbiol. Resour. Announc.">
        <title>Metagenome Sequencing to Explore Phylogenomics of Terrestrial Cyanobacteria.</title>
        <authorList>
            <person name="Ward R.D."/>
            <person name="Stajich J.E."/>
            <person name="Johansen J.R."/>
            <person name="Huntemann M."/>
            <person name="Clum A."/>
            <person name="Foster B."/>
            <person name="Foster B."/>
            <person name="Roux S."/>
            <person name="Palaniappan K."/>
            <person name="Varghese N."/>
            <person name="Mukherjee S."/>
            <person name="Reddy T.B.K."/>
            <person name="Daum C."/>
            <person name="Copeland A."/>
            <person name="Chen I.A."/>
            <person name="Ivanova N.N."/>
            <person name="Kyrpides N.C."/>
            <person name="Shapiro N."/>
            <person name="Eloe-Fadrosh E.A."/>
            <person name="Pietrasiak N."/>
        </authorList>
    </citation>
    <scope>NUCLEOTIDE SEQUENCE</scope>
    <source>
        <strain evidence="2">UHER 2000/2452</strain>
    </source>
</reference>